<name>A0AAU7GFL6_9MICO</name>
<accession>A0AAU7GFL6</accession>
<dbReference type="InterPro" id="IPR009057">
    <property type="entry name" value="Homeodomain-like_sf"/>
</dbReference>
<proteinExistence type="predicted"/>
<dbReference type="InterPro" id="IPR050109">
    <property type="entry name" value="HTH-type_TetR-like_transc_reg"/>
</dbReference>
<dbReference type="PANTHER" id="PTHR30055:SF200">
    <property type="entry name" value="HTH-TYPE TRANSCRIPTIONAL REPRESSOR BDCR"/>
    <property type="match status" value="1"/>
</dbReference>
<dbReference type="GO" id="GO:0000976">
    <property type="term" value="F:transcription cis-regulatory region binding"/>
    <property type="evidence" value="ECO:0007669"/>
    <property type="project" value="TreeGrafter"/>
</dbReference>
<evidence type="ECO:0000256" key="1">
    <source>
        <dbReference type="ARBA" id="ARBA00023125"/>
    </source>
</evidence>
<feature type="DNA-binding region" description="H-T-H motif" evidence="2">
    <location>
        <begin position="27"/>
        <end position="46"/>
    </location>
</feature>
<reference evidence="4" key="1">
    <citation type="submission" date="2024-05" db="EMBL/GenBank/DDBJ databases">
        <title>The Natural Products Discovery Center: Release of the First 8490 Sequenced Strains for Exploring Actinobacteria Biosynthetic Diversity.</title>
        <authorList>
            <person name="Kalkreuter E."/>
            <person name="Kautsar S.A."/>
            <person name="Yang D."/>
            <person name="Bader C.D."/>
            <person name="Teijaro C.N."/>
            <person name="Fluegel L."/>
            <person name="Davis C.M."/>
            <person name="Simpson J.R."/>
            <person name="Lauterbach L."/>
            <person name="Steele A.D."/>
            <person name="Gui C."/>
            <person name="Meng S."/>
            <person name="Li G."/>
            <person name="Viehrig K."/>
            <person name="Ye F."/>
            <person name="Su P."/>
            <person name="Kiefer A.F."/>
            <person name="Nichols A."/>
            <person name="Cepeda A.J."/>
            <person name="Yan W."/>
            <person name="Fan B."/>
            <person name="Jiang Y."/>
            <person name="Adhikari A."/>
            <person name="Zheng C.-J."/>
            <person name="Schuster L."/>
            <person name="Cowan T.M."/>
            <person name="Smanski M.J."/>
            <person name="Chevrette M.G."/>
            <person name="de Carvalho L.P.S."/>
            <person name="Shen B."/>
        </authorList>
    </citation>
    <scope>NUCLEOTIDE SEQUENCE</scope>
    <source>
        <strain evidence="4">NPDC080035</strain>
    </source>
</reference>
<gene>
    <name evidence="4" type="ORF">AAME72_06370</name>
</gene>
<protein>
    <submittedName>
        <fullName evidence="4">TetR/AcrR family transcriptional regulator</fullName>
    </submittedName>
</protein>
<dbReference type="Pfam" id="PF00440">
    <property type="entry name" value="TetR_N"/>
    <property type="match status" value="1"/>
</dbReference>
<dbReference type="PANTHER" id="PTHR30055">
    <property type="entry name" value="HTH-TYPE TRANSCRIPTIONAL REGULATOR RUTR"/>
    <property type="match status" value="1"/>
</dbReference>
<dbReference type="InterPro" id="IPR001647">
    <property type="entry name" value="HTH_TetR"/>
</dbReference>
<dbReference type="AlphaFoldDB" id="A0AAU7GFL6"/>
<dbReference type="Gene3D" id="1.10.357.10">
    <property type="entry name" value="Tetracycline Repressor, domain 2"/>
    <property type="match status" value="1"/>
</dbReference>
<evidence type="ECO:0000256" key="2">
    <source>
        <dbReference type="PROSITE-ProRule" id="PRU00335"/>
    </source>
</evidence>
<keyword evidence="1 2" id="KW-0238">DNA-binding</keyword>
<feature type="domain" description="HTH tetR-type" evidence="3">
    <location>
        <begin position="4"/>
        <end position="64"/>
    </location>
</feature>
<evidence type="ECO:0000259" key="3">
    <source>
        <dbReference type="PROSITE" id="PS50977"/>
    </source>
</evidence>
<dbReference type="EMBL" id="CP157390">
    <property type="protein sequence ID" value="XBM49482.1"/>
    <property type="molecule type" value="Genomic_DNA"/>
</dbReference>
<sequence length="185" mass="19710">MIDDDTRNRVVDAADALYYARGFHAVGMDAVRDAAGVSLRRLYTLFPSKDDLVLAVLEKRHRMWTDGVSARVQTEADPAAKLLAIYDYLADWFVEDTFRGCGFINAFGELGAADPRVAEVARAHKESFQRYVADLASDAGASPALAPQLAILAEGAQTTAAIAGTPDAAADARAAARILISAALP</sequence>
<dbReference type="SUPFAM" id="SSF46689">
    <property type="entry name" value="Homeodomain-like"/>
    <property type="match status" value="1"/>
</dbReference>
<dbReference type="PROSITE" id="PS50977">
    <property type="entry name" value="HTH_TETR_2"/>
    <property type="match status" value="1"/>
</dbReference>
<dbReference type="SUPFAM" id="SSF48498">
    <property type="entry name" value="Tetracyclin repressor-like, C-terminal domain"/>
    <property type="match status" value="1"/>
</dbReference>
<evidence type="ECO:0000313" key="4">
    <source>
        <dbReference type="EMBL" id="XBM49482.1"/>
    </source>
</evidence>
<dbReference type="PRINTS" id="PR00455">
    <property type="entry name" value="HTHTETR"/>
</dbReference>
<dbReference type="InterPro" id="IPR036271">
    <property type="entry name" value="Tet_transcr_reg_TetR-rel_C_sf"/>
</dbReference>
<organism evidence="4">
    <name type="scientific">Leifsonia sp. NPDC080035</name>
    <dbReference type="NCBI Taxonomy" id="3143936"/>
    <lineage>
        <taxon>Bacteria</taxon>
        <taxon>Bacillati</taxon>
        <taxon>Actinomycetota</taxon>
        <taxon>Actinomycetes</taxon>
        <taxon>Micrococcales</taxon>
        <taxon>Microbacteriaceae</taxon>
        <taxon>Leifsonia</taxon>
    </lineage>
</organism>
<dbReference type="GO" id="GO:0003700">
    <property type="term" value="F:DNA-binding transcription factor activity"/>
    <property type="evidence" value="ECO:0007669"/>
    <property type="project" value="TreeGrafter"/>
</dbReference>
<dbReference type="RefSeq" id="WP_348789400.1">
    <property type="nucleotide sequence ID" value="NZ_CP157390.1"/>
</dbReference>